<dbReference type="InterPro" id="IPR011576">
    <property type="entry name" value="Pyridox_Oxase_N"/>
</dbReference>
<evidence type="ECO:0000259" key="2">
    <source>
        <dbReference type="Pfam" id="PF01243"/>
    </source>
</evidence>
<dbReference type="GO" id="GO:0016627">
    <property type="term" value="F:oxidoreductase activity, acting on the CH-CH group of donors"/>
    <property type="evidence" value="ECO:0007669"/>
    <property type="project" value="TreeGrafter"/>
</dbReference>
<reference evidence="3 4" key="1">
    <citation type="submission" date="2020-08" db="EMBL/GenBank/DDBJ databases">
        <title>Sequencing the genomes of 1000 actinobacteria strains.</title>
        <authorList>
            <person name="Klenk H.-P."/>
        </authorList>
    </citation>
    <scope>NUCLEOTIDE SEQUENCE [LARGE SCALE GENOMIC DNA]</scope>
    <source>
        <strain evidence="3 4">DSM 43582</strain>
    </source>
</reference>
<evidence type="ECO:0000313" key="3">
    <source>
        <dbReference type="EMBL" id="MBB5912813.1"/>
    </source>
</evidence>
<dbReference type="Gene3D" id="2.30.110.10">
    <property type="entry name" value="Electron Transport, Fmn-binding Protein, Chain A"/>
    <property type="match status" value="1"/>
</dbReference>
<dbReference type="GO" id="GO:0005829">
    <property type="term" value="C:cytosol"/>
    <property type="evidence" value="ECO:0007669"/>
    <property type="project" value="TreeGrafter"/>
</dbReference>
<keyword evidence="4" id="KW-1185">Reference proteome</keyword>
<evidence type="ECO:0000256" key="1">
    <source>
        <dbReference type="ARBA" id="ARBA00023002"/>
    </source>
</evidence>
<dbReference type="Pfam" id="PF01243">
    <property type="entry name" value="PNPOx_N"/>
    <property type="match status" value="1"/>
</dbReference>
<proteinExistence type="predicted"/>
<gene>
    <name evidence="3" type="ORF">BJY24_001680</name>
</gene>
<keyword evidence="1" id="KW-0560">Oxidoreductase</keyword>
<comment type="caution">
    <text evidence="3">The sequence shown here is derived from an EMBL/GenBank/DDBJ whole genome shotgun (WGS) entry which is preliminary data.</text>
</comment>
<dbReference type="InterPro" id="IPR012349">
    <property type="entry name" value="Split_barrel_FMN-bd"/>
</dbReference>
<evidence type="ECO:0000313" key="4">
    <source>
        <dbReference type="Proteomes" id="UP000540412"/>
    </source>
</evidence>
<dbReference type="InterPro" id="IPR052019">
    <property type="entry name" value="F420H2_bilvrd_red/Heme_oxyg"/>
</dbReference>
<feature type="domain" description="Pyridoxamine 5'-phosphate oxidase N-terminal" evidence="2">
    <location>
        <begin position="38"/>
        <end position="160"/>
    </location>
</feature>
<organism evidence="3 4">
    <name type="scientific">Nocardia transvalensis</name>
    <dbReference type="NCBI Taxonomy" id="37333"/>
    <lineage>
        <taxon>Bacteria</taxon>
        <taxon>Bacillati</taxon>
        <taxon>Actinomycetota</taxon>
        <taxon>Actinomycetes</taxon>
        <taxon>Mycobacteriales</taxon>
        <taxon>Nocardiaceae</taxon>
        <taxon>Nocardia</taxon>
    </lineage>
</organism>
<name>A0A7W9UGZ2_9NOCA</name>
<dbReference type="EMBL" id="JACHIT010000001">
    <property type="protein sequence ID" value="MBB5912813.1"/>
    <property type="molecule type" value="Genomic_DNA"/>
</dbReference>
<dbReference type="AlphaFoldDB" id="A0A7W9UGZ2"/>
<dbReference type="Proteomes" id="UP000540412">
    <property type="component" value="Unassembled WGS sequence"/>
</dbReference>
<dbReference type="PANTHER" id="PTHR35176">
    <property type="entry name" value="HEME OXYGENASE HI_0854-RELATED"/>
    <property type="match status" value="1"/>
</dbReference>
<dbReference type="RefSeq" id="WP_040745886.1">
    <property type="nucleotide sequence ID" value="NZ_JACHIT010000001.1"/>
</dbReference>
<dbReference type="GO" id="GO:0070967">
    <property type="term" value="F:coenzyme F420 binding"/>
    <property type="evidence" value="ECO:0007669"/>
    <property type="project" value="TreeGrafter"/>
</dbReference>
<dbReference type="PANTHER" id="PTHR35176:SF4">
    <property type="entry name" value="PYRIDOXAMINE 5'-PHOSPHATE OXIDASE-RELATED FMN-BINDING"/>
    <property type="match status" value="1"/>
</dbReference>
<protein>
    <submittedName>
        <fullName evidence="3">PPOX class probable F420-dependent enzyme</fullName>
    </submittedName>
</protein>
<dbReference type="SUPFAM" id="SSF50475">
    <property type="entry name" value="FMN-binding split barrel"/>
    <property type="match status" value="1"/>
</dbReference>
<accession>A0A7W9UGZ2</accession>
<sequence>METINLAEQYDTEAMSWSEVLARLDAGVEQEPGGGGPDRHTCWLTTLNPDGSPHVTGIGALWVDGTFWFETGMRTRKGRNIARDPRCAVSLAVREFDVVVEGSAELVTDPATVADMAARWAAGGWPARVDDTGLALTAEYSAQSAGRPPWHVYRVNPSAATALATVEPFGATRWRFD</sequence>